<dbReference type="GO" id="GO:0050480">
    <property type="term" value="F:imidazolonepropionase activity"/>
    <property type="evidence" value="ECO:0007669"/>
    <property type="project" value="UniProtKB-UniRule"/>
</dbReference>
<dbReference type="AlphaFoldDB" id="A0A066UWH5"/>
<dbReference type="Pfam" id="PF01979">
    <property type="entry name" value="Amidohydro_1"/>
    <property type="match status" value="1"/>
</dbReference>
<dbReference type="STRING" id="212667.VFDL14_05595"/>
<dbReference type="Gene3D" id="2.30.40.10">
    <property type="entry name" value="Urease, subunit C, domain 1"/>
    <property type="match status" value="1"/>
</dbReference>
<accession>A0A066UWH5</accession>
<sequence length="412" mass="44295">MATNLILKNASICSMAVGELGYAPSTPQDILVVGGKIAQIVPSESNAFATQESMSDHQVVDCSGKLVTPGLIDSHTHLIYAGNRANEFEMRLKGAAYTDIAAQGGGILSTVRATRAATEEELIELALPRLDGLLSSGVTTVEVKSGYGLTLEDELKMLRAAKALENYRRVRITTTLLAAHTVPPEFKDNADEYVDLICNTIIPRVAAEKLADSVDVFCESIGFTLEQTERVFQAAIKYSLSIKGHTEQLSNMGGSALAANYGATSVDHIEYLDLAGVKALSENNTVASLLPGAFYFLKETQQPPIELLREHKVPMAIATDLNPGTSPFADLTLMMNMSCTLFGLTPEESLRGVTCHAAQAIGKAGSRGRIVEGYDGDFTIWNIEHPADLSYQVGVPRLSKRIVAGELCHDSF</sequence>
<feature type="binding site" evidence="7">
    <location>
        <position position="248"/>
    </location>
    <ligand>
        <name>4-imidazolone-5-propanoate</name>
        <dbReference type="ChEBI" id="CHEBI:77893"/>
    </ligand>
</feature>
<protein>
    <recommendedName>
        <fullName evidence="1 7">Imidazolonepropionase</fullName>
        <ecNumber evidence="1 7">3.5.2.7</ecNumber>
    </recommendedName>
    <alternativeName>
        <fullName evidence="7">Imidazolone-5-propionate hydrolase</fullName>
    </alternativeName>
</protein>
<feature type="binding site" evidence="7">
    <location>
        <position position="77"/>
    </location>
    <ligand>
        <name>Zn(2+)</name>
        <dbReference type="ChEBI" id="CHEBI:29105"/>
    </ligand>
</feature>
<keyword evidence="3 7" id="KW-0378">Hydrolase</keyword>
<dbReference type="OrthoDB" id="9776455at2"/>
<dbReference type="GO" id="GO:0019557">
    <property type="term" value="P:L-histidine catabolic process to glutamate and formate"/>
    <property type="evidence" value="ECO:0007669"/>
    <property type="project" value="UniProtKB-UniPathway"/>
</dbReference>
<dbReference type="InterPro" id="IPR005920">
    <property type="entry name" value="HutI"/>
</dbReference>
<feature type="binding site" evidence="7">
    <location>
        <position position="75"/>
    </location>
    <ligand>
        <name>Zn(2+)</name>
        <dbReference type="ChEBI" id="CHEBI:29105"/>
    </ligand>
</feature>
<keyword evidence="2 7" id="KW-0479">Metal-binding</keyword>
<evidence type="ECO:0000259" key="8">
    <source>
        <dbReference type="Pfam" id="PF01979"/>
    </source>
</evidence>
<dbReference type="GO" id="GO:0019556">
    <property type="term" value="P:L-histidine catabolic process to glutamate and formamide"/>
    <property type="evidence" value="ECO:0007669"/>
    <property type="project" value="UniProtKB-UniRule"/>
</dbReference>
<comment type="pathway">
    <text evidence="7">Amino-acid degradation; L-histidine degradation into L-glutamate; N-formimidoyl-L-glutamate from L-histidine: step 3/3.</text>
</comment>
<dbReference type="InterPro" id="IPR006680">
    <property type="entry name" value="Amidohydro-rel"/>
</dbReference>
<dbReference type="EC" id="3.5.2.7" evidence="1 7"/>
<dbReference type="InterPro" id="IPR032466">
    <property type="entry name" value="Metal_Hydrolase"/>
</dbReference>
<dbReference type="NCBIfam" id="TIGR01224">
    <property type="entry name" value="hutI"/>
    <property type="match status" value="1"/>
</dbReference>
<evidence type="ECO:0000256" key="1">
    <source>
        <dbReference type="ARBA" id="ARBA00012864"/>
    </source>
</evidence>
<proteinExistence type="inferred from homology"/>
<dbReference type="GO" id="GO:0005506">
    <property type="term" value="F:iron ion binding"/>
    <property type="evidence" value="ECO:0007669"/>
    <property type="project" value="UniProtKB-UniRule"/>
</dbReference>
<feature type="binding site" evidence="7">
    <location>
        <position position="180"/>
    </location>
    <ligand>
        <name>4-imidazolone-5-propanoate</name>
        <dbReference type="ChEBI" id="CHEBI:77893"/>
    </ligand>
</feature>
<comment type="caution">
    <text evidence="9">The sequence shown here is derived from an EMBL/GenBank/DDBJ whole genome shotgun (WGS) entry which is preliminary data.</text>
</comment>
<feature type="binding site" evidence="7">
    <location>
        <position position="245"/>
    </location>
    <ligand>
        <name>Fe(3+)</name>
        <dbReference type="ChEBI" id="CHEBI:29034"/>
    </ligand>
</feature>
<dbReference type="Gene3D" id="3.20.20.140">
    <property type="entry name" value="Metal-dependent hydrolases"/>
    <property type="match status" value="1"/>
</dbReference>
<feature type="binding site" evidence="7">
    <location>
        <position position="147"/>
    </location>
    <ligand>
        <name>4-imidazolone-5-propanoate</name>
        <dbReference type="ChEBI" id="CHEBI:77893"/>
    </ligand>
</feature>
<feature type="binding site" evidence="7">
    <location>
        <position position="84"/>
    </location>
    <ligand>
        <name>4-imidazolone-5-propanoate</name>
        <dbReference type="ChEBI" id="CHEBI:77893"/>
    </ligand>
</feature>
<dbReference type="RefSeq" id="WP_032549215.1">
    <property type="nucleotide sequence ID" value="NZ_JFFR01000002.1"/>
</dbReference>
<gene>
    <name evidence="7" type="primary">hutI</name>
    <name evidence="9" type="ORF">VFDL14_05595</name>
</gene>
<feature type="binding site" evidence="7">
    <location>
        <position position="325"/>
    </location>
    <ligand>
        <name>4-imidazolone-5-propanoate</name>
        <dbReference type="ChEBI" id="CHEBI:77893"/>
    </ligand>
</feature>
<dbReference type="InterPro" id="IPR011059">
    <property type="entry name" value="Metal-dep_hydrolase_composite"/>
</dbReference>
<evidence type="ECO:0000256" key="3">
    <source>
        <dbReference type="ARBA" id="ARBA00022801"/>
    </source>
</evidence>
<dbReference type="PANTHER" id="PTHR42752:SF1">
    <property type="entry name" value="IMIDAZOLONEPROPIONASE-RELATED"/>
    <property type="match status" value="1"/>
</dbReference>
<feature type="binding site" evidence="7">
    <location>
        <position position="75"/>
    </location>
    <ligand>
        <name>Fe(3+)</name>
        <dbReference type="ChEBI" id="CHEBI:29034"/>
    </ligand>
</feature>
<feature type="binding site" evidence="7">
    <location>
        <position position="322"/>
    </location>
    <ligand>
        <name>N-formimidoyl-L-glutamate</name>
        <dbReference type="ChEBI" id="CHEBI:58928"/>
    </ligand>
</feature>
<dbReference type="Proteomes" id="UP000027219">
    <property type="component" value="Unassembled WGS sequence"/>
</dbReference>
<comment type="function">
    <text evidence="7">Catalyzes the hydrolytic cleavage of the carbon-nitrogen bond in imidazolone-5-propanoate to yield N-formimidoyl-L-glutamate. It is the third step in the universal histidine degradation pathway.</text>
</comment>
<reference evidence="9 10" key="1">
    <citation type="submission" date="2014-02" db="EMBL/GenBank/DDBJ databases">
        <title>Vibrio fortis Dalian14 Genome Sequencing.</title>
        <authorList>
            <person name="Wang Y."/>
            <person name="Song L."/>
            <person name="Liu G."/>
            <person name="Ding J."/>
        </authorList>
    </citation>
    <scope>NUCLEOTIDE SEQUENCE [LARGE SCALE GENOMIC DNA]</scope>
    <source>
        <strain evidence="9 10">Dalian14</strain>
    </source>
</reference>
<feature type="domain" description="Amidohydrolase-related" evidence="8">
    <location>
        <begin position="66"/>
        <end position="385"/>
    </location>
</feature>
<evidence type="ECO:0000256" key="6">
    <source>
        <dbReference type="ARBA" id="ARBA00023004"/>
    </source>
</evidence>
<name>A0A066UWH5_9VIBR</name>
<comment type="subcellular location">
    <subcellularLocation>
        <location evidence="7">Cytoplasm</location>
    </subcellularLocation>
</comment>
<keyword evidence="6 7" id="KW-0408">Iron</keyword>
<dbReference type="UniPathway" id="UPA00379">
    <property type="reaction ID" value="UER00551"/>
</dbReference>
<dbReference type="FunFam" id="3.20.20.140:FF:000007">
    <property type="entry name" value="Imidazolonepropionase"/>
    <property type="match status" value="1"/>
</dbReference>
<comment type="catalytic activity">
    <reaction evidence="7">
        <text>4-imidazolone-5-propanoate + H2O = N-formimidoyl-L-glutamate</text>
        <dbReference type="Rhea" id="RHEA:23660"/>
        <dbReference type="ChEBI" id="CHEBI:15377"/>
        <dbReference type="ChEBI" id="CHEBI:58928"/>
        <dbReference type="ChEBI" id="CHEBI:77893"/>
        <dbReference type="EC" id="3.5.2.7"/>
    </reaction>
</comment>
<comment type="similarity">
    <text evidence="7">Belongs to the metallo-dependent hydrolases superfamily. HutI family.</text>
</comment>
<evidence type="ECO:0000256" key="2">
    <source>
        <dbReference type="ARBA" id="ARBA00022723"/>
    </source>
</evidence>
<dbReference type="HAMAP" id="MF_00372">
    <property type="entry name" value="HutI"/>
    <property type="match status" value="1"/>
</dbReference>
<dbReference type="PANTHER" id="PTHR42752">
    <property type="entry name" value="IMIDAZOLONEPROPIONASE"/>
    <property type="match status" value="1"/>
</dbReference>
<evidence type="ECO:0000313" key="9">
    <source>
        <dbReference type="EMBL" id="KDN30202.1"/>
    </source>
</evidence>
<dbReference type="SUPFAM" id="SSF51556">
    <property type="entry name" value="Metallo-dependent hydrolases"/>
    <property type="match status" value="1"/>
</dbReference>
<dbReference type="GO" id="GO:0008270">
    <property type="term" value="F:zinc ion binding"/>
    <property type="evidence" value="ECO:0007669"/>
    <property type="project" value="UniProtKB-UniRule"/>
</dbReference>
<keyword evidence="10" id="KW-1185">Reference proteome</keyword>
<feature type="binding site" evidence="7">
    <location>
        <position position="147"/>
    </location>
    <ligand>
        <name>N-formimidoyl-L-glutamate</name>
        <dbReference type="ChEBI" id="CHEBI:58928"/>
    </ligand>
</feature>
<organism evidence="9 10">
    <name type="scientific">Vibrio fortis</name>
    <dbReference type="NCBI Taxonomy" id="212667"/>
    <lineage>
        <taxon>Bacteria</taxon>
        <taxon>Pseudomonadati</taxon>
        <taxon>Pseudomonadota</taxon>
        <taxon>Gammaproteobacteria</taxon>
        <taxon>Vibrionales</taxon>
        <taxon>Vibrionaceae</taxon>
        <taxon>Vibrio</taxon>
    </lineage>
</organism>
<keyword evidence="7" id="KW-0963">Cytoplasm</keyword>
<dbReference type="GO" id="GO:0005737">
    <property type="term" value="C:cytoplasm"/>
    <property type="evidence" value="ECO:0007669"/>
    <property type="project" value="UniProtKB-SubCell"/>
</dbReference>
<feature type="binding site" evidence="7">
    <location>
        <position position="324"/>
    </location>
    <ligand>
        <name>N-formimidoyl-L-glutamate</name>
        <dbReference type="ChEBI" id="CHEBI:58928"/>
    </ligand>
</feature>
<feature type="binding site" evidence="7">
    <location>
        <position position="77"/>
    </location>
    <ligand>
        <name>Fe(3+)</name>
        <dbReference type="ChEBI" id="CHEBI:29034"/>
    </ligand>
</feature>
<evidence type="ECO:0000256" key="4">
    <source>
        <dbReference type="ARBA" id="ARBA00022808"/>
    </source>
</evidence>
<feature type="binding site" evidence="7">
    <location>
        <position position="320"/>
    </location>
    <ligand>
        <name>Zn(2+)</name>
        <dbReference type="ChEBI" id="CHEBI:29105"/>
    </ligand>
</feature>
<dbReference type="CDD" id="cd01296">
    <property type="entry name" value="Imidazolone-5PH"/>
    <property type="match status" value="1"/>
</dbReference>
<feature type="binding site" evidence="7">
    <location>
        <position position="320"/>
    </location>
    <ligand>
        <name>Fe(3+)</name>
        <dbReference type="ChEBI" id="CHEBI:29034"/>
    </ligand>
</feature>
<dbReference type="SUPFAM" id="SSF51338">
    <property type="entry name" value="Composite domain of metallo-dependent hydrolases"/>
    <property type="match status" value="1"/>
</dbReference>
<evidence type="ECO:0000256" key="5">
    <source>
        <dbReference type="ARBA" id="ARBA00022833"/>
    </source>
</evidence>
<comment type="cofactor">
    <cofactor evidence="7">
        <name>Zn(2+)</name>
        <dbReference type="ChEBI" id="CHEBI:29105"/>
    </cofactor>
    <cofactor evidence="7">
        <name>Fe(3+)</name>
        <dbReference type="ChEBI" id="CHEBI:29034"/>
    </cofactor>
    <text evidence="7">Binds 1 zinc or iron ion per subunit.</text>
</comment>
<keyword evidence="4 7" id="KW-0369">Histidine metabolism</keyword>
<dbReference type="EMBL" id="JFFR01000002">
    <property type="protein sequence ID" value="KDN30202.1"/>
    <property type="molecule type" value="Genomic_DNA"/>
</dbReference>
<keyword evidence="5 7" id="KW-0862">Zinc</keyword>
<evidence type="ECO:0000313" key="10">
    <source>
        <dbReference type="Proteomes" id="UP000027219"/>
    </source>
</evidence>
<feature type="binding site" evidence="7">
    <location>
        <position position="245"/>
    </location>
    <ligand>
        <name>Zn(2+)</name>
        <dbReference type="ChEBI" id="CHEBI:29105"/>
    </ligand>
</feature>
<evidence type="ECO:0000256" key="7">
    <source>
        <dbReference type="HAMAP-Rule" id="MF_00372"/>
    </source>
</evidence>